<keyword evidence="8" id="KW-0902">Two-component regulatory system</keyword>
<dbReference type="PANTHER" id="PTHR43065">
    <property type="entry name" value="SENSOR HISTIDINE KINASE"/>
    <property type="match status" value="1"/>
</dbReference>
<dbReference type="SUPFAM" id="SSF55785">
    <property type="entry name" value="PYP-like sensor domain (PAS domain)"/>
    <property type="match status" value="1"/>
</dbReference>
<keyword evidence="6" id="KW-0418">Kinase</keyword>
<dbReference type="SUPFAM" id="SSF47384">
    <property type="entry name" value="Homodimeric domain of signal transducing histidine kinase"/>
    <property type="match status" value="1"/>
</dbReference>
<dbReference type="PRINTS" id="PR00344">
    <property type="entry name" value="BCTRLSENSOR"/>
</dbReference>
<evidence type="ECO:0000256" key="9">
    <source>
        <dbReference type="SAM" id="Coils"/>
    </source>
</evidence>
<gene>
    <name evidence="12" type="ORF">HY912_01710</name>
</gene>
<keyword evidence="10" id="KW-0812">Transmembrane</keyword>
<name>A0A9D6V006_9BACT</name>
<dbReference type="GO" id="GO:0000155">
    <property type="term" value="F:phosphorelay sensor kinase activity"/>
    <property type="evidence" value="ECO:0007669"/>
    <property type="project" value="InterPro"/>
</dbReference>
<evidence type="ECO:0000256" key="8">
    <source>
        <dbReference type="ARBA" id="ARBA00023012"/>
    </source>
</evidence>
<dbReference type="InterPro" id="IPR004358">
    <property type="entry name" value="Sig_transdc_His_kin-like_C"/>
</dbReference>
<dbReference type="GO" id="GO:0005524">
    <property type="term" value="F:ATP binding"/>
    <property type="evidence" value="ECO:0007669"/>
    <property type="project" value="UniProtKB-KW"/>
</dbReference>
<dbReference type="SUPFAM" id="SSF55874">
    <property type="entry name" value="ATPase domain of HSP90 chaperone/DNA topoisomerase II/histidine kinase"/>
    <property type="match status" value="1"/>
</dbReference>
<sequence length="520" mass="57542">MTTGKAIRILASGVAGAVVLIFGSMLQKPLMGYNWLLVSVLFGGTVGLSIGYLLTKAQEKNFKLEKQADTCNADLKKSIQDYQLLTEEHERDKKAFIQTRVLHEQVINAMSSGVLVVSKNGEILLVNRPARSLLRLEDDFTEESWRIVRPFFDDWKGGPISRDRSVARITLRDGTNRLFGFSTSPFKADGSLVVVFQDITVVVESQERKQRSEELALVGEMVSRLSHEIKNPLASILVGVKTLQRDTPQSSQHSNLLQLISEEVNSLTKIVNQLLESARPRASSPSPVYVEPLLERCVDAHGFQAVRHGVRLEIVRFPVSILVLVDEQSMLRCLGSLIQNALDACSGGDFIRIGWRELDQAGKDELVPGFSGKVVSLFVEDNGAGVPDELSSNESRIFKAFVSTKVSGTGLGLTVAQDIVEEHGGVIVVSSLSNRGTRVEILLPIPEGIPCWDWNSGQPVDCTSCYVRSTGTGYYCWKPKQRTYHPDTAQLPERCLKCGYFRASSLTPFFRSRLVLSKVE</sequence>
<dbReference type="Pfam" id="PF13188">
    <property type="entry name" value="PAS_8"/>
    <property type="match status" value="1"/>
</dbReference>
<keyword evidence="9" id="KW-0175">Coiled coil</keyword>
<keyword evidence="3" id="KW-0597">Phosphoprotein</keyword>
<evidence type="ECO:0000256" key="1">
    <source>
        <dbReference type="ARBA" id="ARBA00000085"/>
    </source>
</evidence>
<dbReference type="InterPro" id="IPR036097">
    <property type="entry name" value="HisK_dim/P_sf"/>
</dbReference>
<evidence type="ECO:0000259" key="11">
    <source>
        <dbReference type="PROSITE" id="PS50109"/>
    </source>
</evidence>
<organism evidence="12 13">
    <name type="scientific">Desulfomonile tiedjei</name>
    <dbReference type="NCBI Taxonomy" id="2358"/>
    <lineage>
        <taxon>Bacteria</taxon>
        <taxon>Pseudomonadati</taxon>
        <taxon>Thermodesulfobacteriota</taxon>
        <taxon>Desulfomonilia</taxon>
        <taxon>Desulfomonilales</taxon>
        <taxon>Desulfomonilaceae</taxon>
        <taxon>Desulfomonile</taxon>
    </lineage>
</organism>
<dbReference type="InterPro" id="IPR035965">
    <property type="entry name" value="PAS-like_dom_sf"/>
</dbReference>
<feature type="coiled-coil region" evidence="9">
    <location>
        <begin position="54"/>
        <end position="92"/>
    </location>
</feature>
<dbReference type="CDD" id="cd00075">
    <property type="entry name" value="HATPase"/>
    <property type="match status" value="1"/>
</dbReference>
<evidence type="ECO:0000256" key="7">
    <source>
        <dbReference type="ARBA" id="ARBA00022840"/>
    </source>
</evidence>
<dbReference type="SMART" id="SM00387">
    <property type="entry name" value="HATPase_c"/>
    <property type="match status" value="1"/>
</dbReference>
<keyword evidence="7" id="KW-0067">ATP-binding</keyword>
<evidence type="ECO:0000313" key="12">
    <source>
        <dbReference type="EMBL" id="MBI5248185.1"/>
    </source>
</evidence>
<dbReference type="Proteomes" id="UP000807825">
    <property type="component" value="Unassembled WGS sequence"/>
</dbReference>
<dbReference type="PANTHER" id="PTHR43065:SF10">
    <property type="entry name" value="PEROXIDE STRESS-ACTIVATED HISTIDINE KINASE MAK3"/>
    <property type="match status" value="1"/>
</dbReference>
<dbReference type="InterPro" id="IPR003661">
    <property type="entry name" value="HisK_dim/P_dom"/>
</dbReference>
<dbReference type="Gene3D" id="1.10.287.130">
    <property type="match status" value="1"/>
</dbReference>
<evidence type="ECO:0000256" key="5">
    <source>
        <dbReference type="ARBA" id="ARBA00022741"/>
    </source>
</evidence>
<dbReference type="InterPro" id="IPR036890">
    <property type="entry name" value="HATPase_C_sf"/>
</dbReference>
<dbReference type="PROSITE" id="PS50109">
    <property type="entry name" value="HIS_KIN"/>
    <property type="match status" value="1"/>
</dbReference>
<feature type="transmembrane region" description="Helical" evidence="10">
    <location>
        <begin position="7"/>
        <end position="26"/>
    </location>
</feature>
<protein>
    <recommendedName>
        <fullName evidence="2">histidine kinase</fullName>
        <ecNumber evidence="2">2.7.13.3</ecNumber>
    </recommendedName>
</protein>
<dbReference type="EMBL" id="JACRDE010000049">
    <property type="protein sequence ID" value="MBI5248185.1"/>
    <property type="molecule type" value="Genomic_DNA"/>
</dbReference>
<dbReference type="InterPro" id="IPR003594">
    <property type="entry name" value="HATPase_dom"/>
</dbReference>
<dbReference type="InterPro" id="IPR005467">
    <property type="entry name" value="His_kinase_dom"/>
</dbReference>
<reference evidence="12" key="1">
    <citation type="submission" date="2020-07" db="EMBL/GenBank/DDBJ databases">
        <title>Huge and variable diversity of episymbiotic CPR bacteria and DPANN archaea in groundwater ecosystems.</title>
        <authorList>
            <person name="He C.Y."/>
            <person name="Keren R."/>
            <person name="Whittaker M."/>
            <person name="Farag I.F."/>
            <person name="Doudna J."/>
            <person name="Cate J.H.D."/>
            <person name="Banfield J.F."/>
        </authorList>
    </citation>
    <scope>NUCLEOTIDE SEQUENCE</scope>
    <source>
        <strain evidence="12">NC_groundwater_1664_Pr3_B-0.1um_52_9</strain>
    </source>
</reference>
<dbReference type="Gene3D" id="3.30.565.10">
    <property type="entry name" value="Histidine kinase-like ATPase, C-terminal domain"/>
    <property type="match status" value="1"/>
</dbReference>
<comment type="caution">
    <text evidence="12">The sequence shown here is derived from an EMBL/GenBank/DDBJ whole genome shotgun (WGS) entry which is preliminary data.</text>
</comment>
<dbReference type="Gene3D" id="3.30.450.20">
    <property type="entry name" value="PAS domain"/>
    <property type="match status" value="1"/>
</dbReference>
<evidence type="ECO:0000256" key="2">
    <source>
        <dbReference type="ARBA" id="ARBA00012438"/>
    </source>
</evidence>
<feature type="domain" description="Histidine kinase" evidence="11">
    <location>
        <begin position="224"/>
        <end position="447"/>
    </location>
</feature>
<keyword evidence="5" id="KW-0547">Nucleotide-binding</keyword>
<accession>A0A9D6V006</accession>
<proteinExistence type="predicted"/>
<evidence type="ECO:0000256" key="3">
    <source>
        <dbReference type="ARBA" id="ARBA00022553"/>
    </source>
</evidence>
<keyword evidence="10" id="KW-1133">Transmembrane helix</keyword>
<dbReference type="InterPro" id="IPR000014">
    <property type="entry name" value="PAS"/>
</dbReference>
<evidence type="ECO:0000256" key="6">
    <source>
        <dbReference type="ARBA" id="ARBA00022777"/>
    </source>
</evidence>
<dbReference type="Pfam" id="PF02518">
    <property type="entry name" value="HATPase_c"/>
    <property type="match status" value="1"/>
</dbReference>
<dbReference type="CDD" id="cd00082">
    <property type="entry name" value="HisKA"/>
    <property type="match status" value="1"/>
</dbReference>
<keyword evidence="10" id="KW-0472">Membrane</keyword>
<evidence type="ECO:0000256" key="10">
    <source>
        <dbReference type="SAM" id="Phobius"/>
    </source>
</evidence>
<evidence type="ECO:0000256" key="4">
    <source>
        <dbReference type="ARBA" id="ARBA00022679"/>
    </source>
</evidence>
<dbReference type="Pfam" id="PF00512">
    <property type="entry name" value="HisKA"/>
    <property type="match status" value="1"/>
</dbReference>
<evidence type="ECO:0000313" key="13">
    <source>
        <dbReference type="Proteomes" id="UP000807825"/>
    </source>
</evidence>
<feature type="transmembrane region" description="Helical" evidence="10">
    <location>
        <begin position="32"/>
        <end position="54"/>
    </location>
</feature>
<dbReference type="EC" id="2.7.13.3" evidence="2"/>
<comment type="catalytic activity">
    <reaction evidence="1">
        <text>ATP + protein L-histidine = ADP + protein N-phospho-L-histidine.</text>
        <dbReference type="EC" id="2.7.13.3"/>
    </reaction>
</comment>
<dbReference type="AlphaFoldDB" id="A0A9D6V006"/>
<keyword evidence="4" id="KW-0808">Transferase</keyword>
<dbReference type="SMART" id="SM00388">
    <property type="entry name" value="HisKA"/>
    <property type="match status" value="1"/>
</dbReference>